<keyword evidence="2" id="KW-0067">ATP-binding</keyword>
<dbReference type="PANTHER" id="PTHR13504">
    <property type="entry name" value="FIDO DOMAIN-CONTAINING PROTEIN DDB_G0283145"/>
    <property type="match status" value="1"/>
</dbReference>
<dbReference type="Gene3D" id="1.10.3290.10">
    <property type="entry name" value="Fido-like domain"/>
    <property type="match status" value="1"/>
</dbReference>
<dbReference type="AlphaFoldDB" id="A0A5B9Y3D5"/>
<protein>
    <submittedName>
        <fullName evidence="4">Fic family protein</fullName>
    </submittedName>
</protein>
<dbReference type="InterPro" id="IPR040198">
    <property type="entry name" value="Fido_containing"/>
</dbReference>
<evidence type="ECO:0000256" key="1">
    <source>
        <dbReference type="PIRSR" id="PIRSR640198-1"/>
    </source>
</evidence>
<dbReference type="PROSITE" id="PS51459">
    <property type="entry name" value="FIDO"/>
    <property type="match status" value="1"/>
</dbReference>
<name>A0A5B9Y3D5_9MOLU</name>
<evidence type="ECO:0000259" key="3">
    <source>
        <dbReference type="PROSITE" id="PS51459"/>
    </source>
</evidence>
<dbReference type="EMBL" id="CP043026">
    <property type="protein sequence ID" value="QEH61501.1"/>
    <property type="molecule type" value="Genomic_DNA"/>
</dbReference>
<organism evidence="4 5">
    <name type="scientific">Spiroplasma chinense</name>
    <dbReference type="NCBI Taxonomy" id="216932"/>
    <lineage>
        <taxon>Bacteria</taxon>
        <taxon>Bacillati</taxon>
        <taxon>Mycoplasmatota</taxon>
        <taxon>Mollicutes</taxon>
        <taxon>Entomoplasmatales</taxon>
        <taxon>Spiroplasmataceae</taxon>
        <taxon>Spiroplasma</taxon>
    </lineage>
</organism>
<dbReference type="InterPro" id="IPR003812">
    <property type="entry name" value="Fido"/>
</dbReference>
<dbReference type="RefSeq" id="WP_166507894.1">
    <property type="nucleotide sequence ID" value="NZ_CP043026.1"/>
</dbReference>
<reference evidence="4 5" key="1">
    <citation type="submission" date="2019-08" db="EMBL/GenBank/DDBJ databases">
        <title>Complete genome sequence of Spiroplasma chinense CCH (DSM 19755).</title>
        <authorList>
            <person name="Shen H.-Y."/>
            <person name="Lin Y.-C."/>
            <person name="Chou L."/>
            <person name="Kuo C.-H."/>
        </authorList>
    </citation>
    <scope>NUCLEOTIDE SEQUENCE [LARGE SCALE GENOMIC DNA]</scope>
    <source>
        <strain evidence="4 5">CCH</strain>
    </source>
</reference>
<evidence type="ECO:0000313" key="4">
    <source>
        <dbReference type="EMBL" id="QEH61501.1"/>
    </source>
</evidence>
<accession>A0A5B9Y3D5</accession>
<proteinExistence type="predicted"/>
<sequence>MAHQLYKISEVKFDPLSFEGKAQEIIQLFMKYNNFLNNSPFDTQFLSMQLLKYEARHSNMIEGIDTNDVELLAQDTPTSKKISNYVNALKNANEKIKETNSFSEDLILGIHRDLFQNMMSIHAINANPGVWRIKQVKIANHFPPPAHLVAEYMQEFVDWLNDPTPFKGCSAILEALVRGAITHAYFEKVHPFTDGNGRTGRILFNLVLNKYQLTSKPYFYISKAILHDQFLYYQELAKLDFSSNYQKWIAFFLDLLIYQLKANIKTFEAANAMVFKLKTDVIKEEIATFRELKKKILDYICKYPIFTFSRVYFNIKPLFPDMEDETFVMIFDELVNSYDIRKVPESKHYEFKPVIDIIVGKDW</sequence>
<keyword evidence="2" id="KW-0547">Nucleotide-binding</keyword>
<evidence type="ECO:0000256" key="2">
    <source>
        <dbReference type="PIRSR" id="PIRSR640198-2"/>
    </source>
</evidence>
<feature type="active site" evidence="1">
    <location>
        <position position="190"/>
    </location>
</feature>
<dbReference type="InterPro" id="IPR036597">
    <property type="entry name" value="Fido-like_dom_sf"/>
</dbReference>
<dbReference type="Pfam" id="PF02661">
    <property type="entry name" value="Fic"/>
    <property type="match status" value="1"/>
</dbReference>
<evidence type="ECO:0000313" key="5">
    <source>
        <dbReference type="Proteomes" id="UP000323144"/>
    </source>
</evidence>
<dbReference type="KEGG" id="schi:SCHIN_v1c03040"/>
<dbReference type="GO" id="GO:0005524">
    <property type="term" value="F:ATP binding"/>
    <property type="evidence" value="ECO:0007669"/>
    <property type="project" value="UniProtKB-KW"/>
</dbReference>
<dbReference type="SUPFAM" id="SSF140931">
    <property type="entry name" value="Fic-like"/>
    <property type="match status" value="1"/>
</dbReference>
<keyword evidence="5" id="KW-1185">Reference proteome</keyword>
<feature type="domain" description="Fido" evidence="3">
    <location>
        <begin position="102"/>
        <end position="254"/>
    </location>
</feature>
<feature type="binding site" evidence="2">
    <location>
        <begin position="194"/>
        <end position="201"/>
    </location>
    <ligand>
        <name>ATP</name>
        <dbReference type="ChEBI" id="CHEBI:30616"/>
    </ligand>
</feature>
<dbReference type="PANTHER" id="PTHR13504:SF38">
    <property type="entry name" value="FIDO DOMAIN-CONTAINING PROTEIN"/>
    <property type="match status" value="1"/>
</dbReference>
<gene>
    <name evidence="4" type="ORF">SCHIN_v1c03040</name>
</gene>
<dbReference type="Proteomes" id="UP000323144">
    <property type="component" value="Chromosome"/>
</dbReference>